<proteinExistence type="predicted"/>
<dbReference type="EMBL" id="VTEG01000001">
    <property type="protein sequence ID" value="TYS01446.1"/>
    <property type="molecule type" value="Genomic_DNA"/>
</dbReference>
<accession>A0A5D4MKC9</accession>
<dbReference type="Proteomes" id="UP000325182">
    <property type="component" value="Unassembled WGS sequence"/>
</dbReference>
<protein>
    <recommendedName>
        <fullName evidence="4">Cxxc_20_cxxc protein</fullName>
    </recommendedName>
</protein>
<name>A0A5D4MKC9_9BACI</name>
<evidence type="ECO:0000313" key="2">
    <source>
        <dbReference type="EMBL" id="TYS01446.1"/>
    </source>
</evidence>
<feature type="transmembrane region" description="Helical" evidence="1">
    <location>
        <begin position="72"/>
        <end position="93"/>
    </location>
</feature>
<organism evidence="2 3">
    <name type="scientific">Rossellomorea vietnamensis</name>
    <dbReference type="NCBI Taxonomy" id="218284"/>
    <lineage>
        <taxon>Bacteria</taxon>
        <taxon>Bacillati</taxon>
        <taxon>Bacillota</taxon>
        <taxon>Bacilli</taxon>
        <taxon>Bacillales</taxon>
        <taxon>Bacillaceae</taxon>
        <taxon>Rossellomorea</taxon>
    </lineage>
</organism>
<keyword evidence="1" id="KW-0812">Transmembrane</keyword>
<dbReference type="RefSeq" id="WP_148952777.1">
    <property type="nucleotide sequence ID" value="NZ_VTEG01000001.1"/>
</dbReference>
<dbReference type="NCBIfam" id="TIGR04104">
    <property type="entry name" value="cxxc_20_cxxc"/>
    <property type="match status" value="1"/>
</dbReference>
<evidence type="ECO:0000256" key="1">
    <source>
        <dbReference type="SAM" id="Phobius"/>
    </source>
</evidence>
<dbReference type="AlphaFoldDB" id="A0A5D4MKC9"/>
<evidence type="ECO:0008006" key="4">
    <source>
        <dbReference type="Google" id="ProtNLM"/>
    </source>
</evidence>
<keyword evidence="1" id="KW-1133">Transmembrane helix</keyword>
<reference evidence="2 3" key="1">
    <citation type="submission" date="2019-08" db="EMBL/GenBank/DDBJ databases">
        <title>Bacillus genomes from the desert of Cuatro Cienegas, Coahuila.</title>
        <authorList>
            <person name="Olmedo-Alvarez G."/>
        </authorList>
    </citation>
    <scope>NUCLEOTIDE SEQUENCE [LARGE SCALE GENOMIC DNA]</scope>
    <source>
        <strain evidence="2 3">CH128b_4D</strain>
    </source>
</reference>
<feature type="transmembrane region" description="Helical" evidence="1">
    <location>
        <begin position="49"/>
        <end position="66"/>
    </location>
</feature>
<sequence length="103" mass="12102">MGLPKCGECGVQLSWWKVFKDISYETWQNKTKIKCSYCGTNNTKRRAQVVFLDFLLIIGVATLTTFSDMNIWTTLFMVFLLSILFQVSLPFFIEYEPEYLEDF</sequence>
<dbReference type="InterPro" id="IPR026369">
    <property type="entry name" value="CxxC_20_CxxC"/>
</dbReference>
<comment type="caution">
    <text evidence="2">The sequence shown here is derived from an EMBL/GenBank/DDBJ whole genome shotgun (WGS) entry which is preliminary data.</text>
</comment>
<keyword evidence="1" id="KW-0472">Membrane</keyword>
<gene>
    <name evidence="2" type="ORF">FZC84_01990</name>
</gene>
<evidence type="ECO:0000313" key="3">
    <source>
        <dbReference type="Proteomes" id="UP000325182"/>
    </source>
</evidence>